<proteinExistence type="predicted"/>
<protein>
    <submittedName>
        <fullName evidence="1">Uncharacterized protein</fullName>
    </submittedName>
</protein>
<accession>A0A0A9A6P6</accession>
<reference evidence="1" key="1">
    <citation type="submission" date="2014-09" db="EMBL/GenBank/DDBJ databases">
        <authorList>
            <person name="Magalhaes I.L.F."/>
            <person name="Oliveira U."/>
            <person name="Santos F.R."/>
            <person name="Vidigal T.H.D.A."/>
            <person name="Brescovit A.D."/>
            <person name="Santos A.J."/>
        </authorList>
    </citation>
    <scope>NUCLEOTIDE SEQUENCE</scope>
    <source>
        <tissue evidence="1">Shoot tissue taken approximately 20 cm above the soil surface</tissue>
    </source>
</reference>
<reference evidence="1" key="2">
    <citation type="journal article" date="2015" name="Data Brief">
        <title>Shoot transcriptome of the giant reed, Arundo donax.</title>
        <authorList>
            <person name="Barrero R.A."/>
            <person name="Guerrero F.D."/>
            <person name="Moolhuijzen P."/>
            <person name="Goolsby J.A."/>
            <person name="Tidwell J."/>
            <person name="Bellgard S.E."/>
            <person name="Bellgard M.I."/>
        </authorList>
    </citation>
    <scope>NUCLEOTIDE SEQUENCE</scope>
    <source>
        <tissue evidence="1">Shoot tissue taken approximately 20 cm above the soil surface</tissue>
    </source>
</reference>
<dbReference type="EMBL" id="GBRH01255188">
    <property type="protein sequence ID" value="JAD42707.1"/>
    <property type="molecule type" value="Transcribed_RNA"/>
</dbReference>
<evidence type="ECO:0000313" key="1">
    <source>
        <dbReference type="EMBL" id="JAD42707.1"/>
    </source>
</evidence>
<dbReference type="AlphaFoldDB" id="A0A0A9A6P6"/>
<sequence length="42" mass="4673">MILIILSSSLLVLPLPHFFTASLYQKHLRTILFLSVASGAFI</sequence>
<organism evidence="1">
    <name type="scientific">Arundo donax</name>
    <name type="common">Giant reed</name>
    <name type="synonym">Donax arundinaceus</name>
    <dbReference type="NCBI Taxonomy" id="35708"/>
    <lineage>
        <taxon>Eukaryota</taxon>
        <taxon>Viridiplantae</taxon>
        <taxon>Streptophyta</taxon>
        <taxon>Embryophyta</taxon>
        <taxon>Tracheophyta</taxon>
        <taxon>Spermatophyta</taxon>
        <taxon>Magnoliopsida</taxon>
        <taxon>Liliopsida</taxon>
        <taxon>Poales</taxon>
        <taxon>Poaceae</taxon>
        <taxon>PACMAD clade</taxon>
        <taxon>Arundinoideae</taxon>
        <taxon>Arundineae</taxon>
        <taxon>Arundo</taxon>
    </lineage>
</organism>
<name>A0A0A9A6P6_ARUDO</name>